<dbReference type="Gramene" id="KJB83601">
    <property type="protein sequence ID" value="KJB83601"/>
    <property type="gene ID" value="B456_013G254900"/>
</dbReference>
<dbReference type="PANTHER" id="PTHR31172">
    <property type="entry name" value="STOMATAL CLOSURE-RELATED ACTIN-BINDING PROTEIN 1"/>
    <property type="match status" value="1"/>
</dbReference>
<name>A0A0D2U731_GOSRA</name>
<dbReference type="Gramene" id="KJB83603">
    <property type="protein sequence ID" value="KJB83603"/>
    <property type="gene ID" value="B456_013G254900"/>
</dbReference>
<dbReference type="EMBL" id="CM001752">
    <property type="protein sequence ID" value="KJB83604.1"/>
    <property type="molecule type" value="Genomic_DNA"/>
</dbReference>
<dbReference type="EMBL" id="CM001752">
    <property type="protein sequence ID" value="KJB83602.1"/>
    <property type="molecule type" value="Genomic_DNA"/>
</dbReference>
<dbReference type="Gramene" id="KJB83608">
    <property type="protein sequence ID" value="KJB83608"/>
    <property type="gene ID" value="B456_013G254900"/>
</dbReference>
<feature type="coiled-coil region" evidence="1">
    <location>
        <begin position="176"/>
        <end position="232"/>
    </location>
</feature>
<dbReference type="GO" id="GO:0003779">
    <property type="term" value="F:actin binding"/>
    <property type="evidence" value="ECO:0007669"/>
    <property type="project" value="InterPro"/>
</dbReference>
<dbReference type="EMBL" id="CM001752">
    <property type="protein sequence ID" value="KJB83603.1"/>
    <property type="molecule type" value="Genomic_DNA"/>
</dbReference>
<dbReference type="InterPro" id="IPR032012">
    <property type="entry name" value="SCAB-ABD"/>
</dbReference>
<dbReference type="PANTHER" id="PTHR31172:SF3">
    <property type="entry name" value="STOMATAL CLOSURE-RELATED ACTIN-BINDING PROTEIN 1"/>
    <property type="match status" value="1"/>
</dbReference>
<dbReference type="Pfam" id="PF16709">
    <property type="entry name" value="SCAB-Ig"/>
    <property type="match status" value="1"/>
</dbReference>
<dbReference type="Gene3D" id="2.60.40.2700">
    <property type="match status" value="1"/>
</dbReference>
<dbReference type="EMBL" id="CM001752">
    <property type="protein sequence ID" value="KJB83608.1"/>
    <property type="molecule type" value="Genomic_DNA"/>
</dbReference>
<dbReference type="CDD" id="cd13232">
    <property type="entry name" value="Ig-PH_SCAB1"/>
    <property type="match status" value="1"/>
</dbReference>
<feature type="domain" description="Stomatal closure-related actin-binding protein Ig" evidence="2">
    <location>
        <begin position="283"/>
        <end position="380"/>
    </location>
</feature>
<dbReference type="InterPro" id="IPR032009">
    <property type="entry name" value="SCAB_CC"/>
</dbReference>
<dbReference type="STRING" id="29730.A0A0D2U731"/>
<keyword evidence="1" id="KW-0175">Coiled coil</keyword>
<dbReference type="Pfam" id="PF16712">
    <property type="entry name" value="SCAB_CC"/>
    <property type="match status" value="1"/>
</dbReference>
<dbReference type="InterPro" id="IPR041144">
    <property type="entry name" value="SCAB-PH"/>
</dbReference>
<dbReference type="Gramene" id="KJB83602">
    <property type="protein sequence ID" value="KJB83602"/>
    <property type="gene ID" value="B456_013G254900"/>
</dbReference>
<dbReference type="CDD" id="cd11675">
    <property type="entry name" value="SCAB1_middle"/>
    <property type="match status" value="1"/>
</dbReference>
<dbReference type="OMA" id="TYVEALM"/>
<dbReference type="Gramene" id="KJB83607">
    <property type="protein sequence ID" value="KJB83607"/>
    <property type="gene ID" value="B456_013G254900"/>
</dbReference>
<dbReference type="Pfam" id="PF17684">
    <property type="entry name" value="SCAB-PH"/>
    <property type="match status" value="1"/>
</dbReference>
<sequence length="496" mass="55007">MTRISRTFGDTVQKEAVPAVSADVIFASTSSRFPSYRIGSNNQIIDAKENPKVLSMKEVVARETALLLEQQQRLSVRDLASKFEKGLAAAAKLSEEAKLREAASLEKHVLLKKLRDALESLKGRVAGRNKDDVVEAIAMVEALAVQLTQREGELIQEKAEVKKLANFLKQASQDAKKLVDEERAFARAEIENARAAVQRVEEALQEHEKMSRATGKQDLEELMKEVQEARRIIMLHQPSKVMDMEHELCALRIQLAEKSKRSLLLQKELARSKGVKDNLSNLYELDGAETLGSYLRIKPCSDIAPELSKCSIQWYRVSSEGGKKELISGACKSVYAPEPFDVGRSLQAEIIYDGQLIKLTTTGAIDPAAGLGNYVEALVRKHDVEFNVIVTQMNGVDQPSESIHVLHVGKMRMKLRKGKTAIAKEYYSSAMQLCGVRGGGNAATQALFWLAKKGFSVVLAFESERDRNAAIMLARRFAFDCNIMLAGPDDRTSLET</sequence>
<dbReference type="AlphaFoldDB" id="A0A0D2U731"/>
<evidence type="ECO:0000259" key="2">
    <source>
        <dbReference type="Pfam" id="PF16709"/>
    </source>
</evidence>
<dbReference type="Gramene" id="KJB83609">
    <property type="protein sequence ID" value="KJB83609"/>
    <property type="gene ID" value="B456_013G254900"/>
</dbReference>
<accession>A0A0D2U731</accession>
<dbReference type="KEGG" id="gra:105781777"/>
<dbReference type="EMBL" id="CM001752">
    <property type="protein sequence ID" value="KJB83606.1"/>
    <property type="molecule type" value="Genomic_DNA"/>
</dbReference>
<evidence type="ECO:0008006" key="8">
    <source>
        <dbReference type="Google" id="ProtNLM"/>
    </source>
</evidence>
<reference evidence="6 7" key="1">
    <citation type="journal article" date="2012" name="Nature">
        <title>Repeated polyploidization of Gossypium genomes and the evolution of spinnable cotton fibres.</title>
        <authorList>
            <person name="Paterson A.H."/>
            <person name="Wendel J.F."/>
            <person name="Gundlach H."/>
            <person name="Guo H."/>
            <person name="Jenkins J."/>
            <person name="Jin D."/>
            <person name="Llewellyn D."/>
            <person name="Showmaker K.C."/>
            <person name="Shu S."/>
            <person name="Udall J."/>
            <person name="Yoo M.J."/>
            <person name="Byers R."/>
            <person name="Chen W."/>
            <person name="Doron-Faigenboim A."/>
            <person name="Duke M.V."/>
            <person name="Gong L."/>
            <person name="Grimwood J."/>
            <person name="Grover C."/>
            <person name="Grupp K."/>
            <person name="Hu G."/>
            <person name="Lee T.H."/>
            <person name="Li J."/>
            <person name="Lin L."/>
            <person name="Liu T."/>
            <person name="Marler B.S."/>
            <person name="Page J.T."/>
            <person name="Roberts A.W."/>
            <person name="Romanel E."/>
            <person name="Sanders W.S."/>
            <person name="Szadkowski E."/>
            <person name="Tan X."/>
            <person name="Tang H."/>
            <person name="Xu C."/>
            <person name="Wang J."/>
            <person name="Wang Z."/>
            <person name="Zhang D."/>
            <person name="Zhang L."/>
            <person name="Ashrafi H."/>
            <person name="Bedon F."/>
            <person name="Bowers J.E."/>
            <person name="Brubaker C.L."/>
            <person name="Chee P.W."/>
            <person name="Das S."/>
            <person name="Gingle A.R."/>
            <person name="Haigler C.H."/>
            <person name="Harker D."/>
            <person name="Hoffmann L.V."/>
            <person name="Hovav R."/>
            <person name="Jones D.C."/>
            <person name="Lemke C."/>
            <person name="Mansoor S."/>
            <person name="ur Rahman M."/>
            <person name="Rainville L.N."/>
            <person name="Rambani A."/>
            <person name="Reddy U.K."/>
            <person name="Rong J.K."/>
            <person name="Saranga Y."/>
            <person name="Scheffler B.E."/>
            <person name="Scheffler J.A."/>
            <person name="Stelly D.M."/>
            <person name="Triplett B.A."/>
            <person name="Van Deynze A."/>
            <person name="Vaslin M.F."/>
            <person name="Waghmare V.N."/>
            <person name="Walford S.A."/>
            <person name="Wright R.J."/>
            <person name="Zaki E.A."/>
            <person name="Zhang T."/>
            <person name="Dennis E.S."/>
            <person name="Mayer K.F."/>
            <person name="Peterson D.G."/>
            <person name="Rokhsar D.S."/>
            <person name="Wang X."/>
            <person name="Schmutz J."/>
        </authorList>
    </citation>
    <scope>NUCLEOTIDE SEQUENCE [LARGE SCALE GENOMIC DNA]</scope>
</reference>
<evidence type="ECO:0000256" key="1">
    <source>
        <dbReference type="SAM" id="Coils"/>
    </source>
</evidence>
<dbReference type="InterPro" id="IPR039640">
    <property type="entry name" value="SCAB"/>
</dbReference>
<organism evidence="6 7">
    <name type="scientific">Gossypium raimondii</name>
    <name type="common">Peruvian cotton</name>
    <name type="synonym">Gossypium klotzschianum subsp. raimondii</name>
    <dbReference type="NCBI Taxonomy" id="29730"/>
    <lineage>
        <taxon>Eukaryota</taxon>
        <taxon>Viridiplantae</taxon>
        <taxon>Streptophyta</taxon>
        <taxon>Embryophyta</taxon>
        <taxon>Tracheophyta</taxon>
        <taxon>Spermatophyta</taxon>
        <taxon>Magnoliopsida</taxon>
        <taxon>eudicotyledons</taxon>
        <taxon>Gunneridae</taxon>
        <taxon>Pentapetalae</taxon>
        <taxon>rosids</taxon>
        <taxon>malvids</taxon>
        <taxon>Malvales</taxon>
        <taxon>Malvaceae</taxon>
        <taxon>Malvoideae</taxon>
        <taxon>Gossypium</taxon>
    </lineage>
</organism>
<dbReference type="EMBL" id="CM001752">
    <property type="protein sequence ID" value="KJB83601.1"/>
    <property type="molecule type" value="Genomic_DNA"/>
</dbReference>
<dbReference type="OrthoDB" id="2014217at2759"/>
<dbReference type="eggNOG" id="ENOG502QQJ6">
    <property type="taxonomic scope" value="Eukaryota"/>
</dbReference>
<evidence type="ECO:0000259" key="4">
    <source>
        <dbReference type="Pfam" id="PF16712"/>
    </source>
</evidence>
<dbReference type="Gramene" id="KJB83604">
    <property type="protein sequence ID" value="KJB83604"/>
    <property type="gene ID" value="B456_013G254900"/>
</dbReference>
<dbReference type="InterPro" id="IPR032015">
    <property type="entry name" value="SCAB-Ig"/>
</dbReference>
<proteinExistence type="predicted"/>
<evidence type="ECO:0000313" key="7">
    <source>
        <dbReference type="Proteomes" id="UP000032304"/>
    </source>
</evidence>
<dbReference type="Gramene" id="KJB83606">
    <property type="protein sequence ID" value="KJB83606"/>
    <property type="gene ID" value="B456_013G254900"/>
</dbReference>
<dbReference type="EMBL" id="CM001752">
    <property type="protein sequence ID" value="KJB83607.1"/>
    <property type="molecule type" value="Genomic_DNA"/>
</dbReference>
<dbReference type="Gramene" id="KJB83600">
    <property type="protein sequence ID" value="KJB83600"/>
    <property type="gene ID" value="B456_013G254900"/>
</dbReference>
<dbReference type="EMBL" id="CM001752">
    <property type="protein sequence ID" value="KJB83609.1"/>
    <property type="molecule type" value="Genomic_DNA"/>
</dbReference>
<dbReference type="Gene3D" id="1.20.5.440">
    <property type="entry name" value="ATP synthase delta/epsilon subunit, C-terminal domain"/>
    <property type="match status" value="1"/>
</dbReference>
<dbReference type="Pfam" id="PF16711">
    <property type="entry name" value="SCAB-ABD"/>
    <property type="match status" value="1"/>
</dbReference>
<dbReference type="GO" id="GO:0007015">
    <property type="term" value="P:actin filament organization"/>
    <property type="evidence" value="ECO:0007669"/>
    <property type="project" value="InterPro"/>
</dbReference>
<feature type="domain" description="Stomatal closure-related actin-binding protein coiled-coil" evidence="4">
    <location>
        <begin position="102"/>
        <end position="269"/>
    </location>
</feature>
<dbReference type="EMBL" id="CM001752">
    <property type="protein sequence ID" value="KJB83605.1"/>
    <property type="molecule type" value="Genomic_DNA"/>
</dbReference>
<dbReference type="GO" id="GO:0010119">
    <property type="term" value="P:regulation of stomatal movement"/>
    <property type="evidence" value="ECO:0007669"/>
    <property type="project" value="InterPro"/>
</dbReference>
<gene>
    <name evidence="6" type="ORF">B456_013G254900</name>
</gene>
<protein>
    <recommendedName>
        <fullName evidence="8">Stomatal closure-related actin-binding protein coiled-coil domain-containing protein</fullName>
    </recommendedName>
</protein>
<dbReference type="Gene3D" id="2.30.29.140">
    <property type="match status" value="1"/>
</dbReference>
<dbReference type="EMBL" id="CM001752">
    <property type="protein sequence ID" value="KJB83610.1"/>
    <property type="molecule type" value="Genomic_DNA"/>
</dbReference>
<dbReference type="Gramene" id="KJB83610">
    <property type="protein sequence ID" value="KJB83610"/>
    <property type="gene ID" value="B456_013G254900"/>
</dbReference>
<evidence type="ECO:0000259" key="3">
    <source>
        <dbReference type="Pfam" id="PF16711"/>
    </source>
</evidence>
<dbReference type="EMBL" id="CM001752">
    <property type="protein sequence ID" value="KJB83600.1"/>
    <property type="molecule type" value="Genomic_DNA"/>
</dbReference>
<keyword evidence="7" id="KW-1185">Reference proteome</keyword>
<evidence type="ECO:0000259" key="5">
    <source>
        <dbReference type="Pfam" id="PF17684"/>
    </source>
</evidence>
<dbReference type="Gramene" id="KJB83605">
    <property type="protein sequence ID" value="KJB83605"/>
    <property type="gene ID" value="B456_013G254900"/>
</dbReference>
<evidence type="ECO:0000313" key="6">
    <source>
        <dbReference type="EMBL" id="KJB83608.1"/>
    </source>
</evidence>
<feature type="domain" description="Stomatal closure-related actin-binding protein PH" evidence="5">
    <location>
        <begin position="383"/>
        <end position="490"/>
    </location>
</feature>
<dbReference type="Proteomes" id="UP000032304">
    <property type="component" value="Chromosome 13"/>
</dbReference>
<feature type="domain" description="Stomatal closure-related actin-binding protein actin-binding" evidence="3">
    <location>
        <begin position="56"/>
        <end position="98"/>
    </location>
</feature>